<gene>
    <name evidence="1" type="ORF">NLG97_g10502</name>
</gene>
<keyword evidence="2" id="KW-1185">Reference proteome</keyword>
<proteinExistence type="predicted"/>
<dbReference type="EMBL" id="JANAKD010002662">
    <property type="protein sequence ID" value="KAJ3473126.1"/>
    <property type="molecule type" value="Genomic_DNA"/>
</dbReference>
<protein>
    <submittedName>
        <fullName evidence="1">Uncharacterized protein</fullName>
    </submittedName>
</protein>
<sequence length="196" mass="22369">MLLLHLADIQEELLRCTWETRDETAQQYYERKIKRQLRQVQDGKLPGVAEQDVRDQLALLPQILGDQKDCRDFALEHGDLRSENIIVSEQCRIIGVIDWGFAEMVPVVQAARLPRFLFPSESAAAAPSDDMIRDRRVYEISYSSQDSPAARAMKRAQTGADVGFRTLYLESVKSTDMLKSMASIGWKLPHSDEDRD</sequence>
<name>A0ACC1QD04_9HYPO</name>
<organism evidence="1 2">
    <name type="scientific">Lecanicillium saksenae</name>
    <dbReference type="NCBI Taxonomy" id="468837"/>
    <lineage>
        <taxon>Eukaryota</taxon>
        <taxon>Fungi</taxon>
        <taxon>Dikarya</taxon>
        <taxon>Ascomycota</taxon>
        <taxon>Pezizomycotina</taxon>
        <taxon>Sordariomycetes</taxon>
        <taxon>Hypocreomycetidae</taxon>
        <taxon>Hypocreales</taxon>
        <taxon>Cordycipitaceae</taxon>
        <taxon>Lecanicillium</taxon>
    </lineage>
</organism>
<comment type="caution">
    <text evidence="1">The sequence shown here is derived from an EMBL/GenBank/DDBJ whole genome shotgun (WGS) entry which is preliminary data.</text>
</comment>
<dbReference type="Proteomes" id="UP001148737">
    <property type="component" value="Unassembled WGS sequence"/>
</dbReference>
<evidence type="ECO:0000313" key="2">
    <source>
        <dbReference type="Proteomes" id="UP001148737"/>
    </source>
</evidence>
<accession>A0ACC1QD04</accession>
<evidence type="ECO:0000313" key="1">
    <source>
        <dbReference type="EMBL" id="KAJ3473126.1"/>
    </source>
</evidence>
<reference evidence="1" key="1">
    <citation type="submission" date="2022-07" db="EMBL/GenBank/DDBJ databases">
        <title>Genome Sequence of Lecanicillium saksenae.</title>
        <authorList>
            <person name="Buettner E."/>
        </authorList>
    </citation>
    <scope>NUCLEOTIDE SEQUENCE</scope>
    <source>
        <strain evidence="1">VT-O1</strain>
    </source>
</reference>